<dbReference type="RefSeq" id="WP_152382551.1">
    <property type="nucleotide sequence ID" value="NZ_DAIRWQ010000001.1"/>
</dbReference>
<evidence type="ECO:0000256" key="4">
    <source>
        <dbReference type="ARBA" id="ARBA00023163"/>
    </source>
</evidence>
<dbReference type="PANTHER" id="PTHR30427">
    <property type="entry name" value="TRANSCRIPTIONAL ACTIVATOR PROTEIN LYSR"/>
    <property type="match status" value="1"/>
</dbReference>
<evidence type="ECO:0000256" key="2">
    <source>
        <dbReference type="ARBA" id="ARBA00023015"/>
    </source>
</evidence>
<dbReference type="InterPro" id="IPR036390">
    <property type="entry name" value="WH_DNA-bd_sf"/>
</dbReference>
<dbReference type="InterPro" id="IPR000847">
    <property type="entry name" value="LysR_HTH_N"/>
</dbReference>
<dbReference type="PRINTS" id="PR00039">
    <property type="entry name" value="HTHLYSR"/>
</dbReference>
<dbReference type="AlphaFoldDB" id="A0ABD4YYX5"/>
<evidence type="ECO:0000259" key="5">
    <source>
        <dbReference type="PROSITE" id="PS50931"/>
    </source>
</evidence>
<sequence length="288" mass="31414">MKFKHIETFRVVMLTRSMTLAAGELHTSQSNISRVIGQLETATGFRLFERRPGGLIPTPEAEAFYREVQRAFLGMDALADAARLIRQVGPGTLRIGAVPSIAMSVMPEVMRKFRQHYPDVPVSIHTGDSPTVAKWTATRYCDVGLVSYLADTPGVAVNLWAEDEGVCIVPNGHRLARKRRVNAGDLDDEPFVSLTQGDGTRAAIDAAFAPDRRKLILDTPYAATICRMVAMGLGVSVVNPLVMRTLKIPGVTSLPFSPTIVFSRYILAAQQQAESSLTAAFLGCLREV</sequence>
<name>A0ABD4YYX5_9BURK</name>
<dbReference type="Pfam" id="PF00126">
    <property type="entry name" value="HTH_1"/>
    <property type="match status" value="1"/>
</dbReference>
<dbReference type="SUPFAM" id="SSF53850">
    <property type="entry name" value="Periplasmic binding protein-like II"/>
    <property type="match status" value="1"/>
</dbReference>
<reference evidence="6 7" key="1">
    <citation type="submission" date="2022-09" db="EMBL/GenBank/DDBJ databases">
        <title>Intensive care unit water sources are persistently colonized with multi-drug resistant bacteria and are the site of extensive horizontal gene transfer of antibiotic resistance genes.</title>
        <authorList>
            <person name="Diorio-Toth L."/>
        </authorList>
    </citation>
    <scope>NUCLEOTIDE SEQUENCE [LARGE SCALE GENOMIC DNA]</scope>
    <source>
        <strain evidence="6 7">GD03967</strain>
    </source>
</reference>
<dbReference type="Gene3D" id="3.40.190.10">
    <property type="entry name" value="Periplasmic binding protein-like II"/>
    <property type="match status" value="2"/>
</dbReference>
<keyword evidence="4" id="KW-0804">Transcription</keyword>
<evidence type="ECO:0000256" key="1">
    <source>
        <dbReference type="ARBA" id="ARBA00009437"/>
    </source>
</evidence>
<gene>
    <name evidence="6" type="ORF">N5C72_20055</name>
</gene>
<dbReference type="Proteomes" id="UP001158644">
    <property type="component" value="Unassembled WGS sequence"/>
</dbReference>
<dbReference type="Pfam" id="PF03466">
    <property type="entry name" value="LysR_substrate"/>
    <property type="match status" value="1"/>
</dbReference>
<dbReference type="EMBL" id="JAOBZK010000031">
    <property type="protein sequence ID" value="MDH1180383.1"/>
    <property type="molecule type" value="Genomic_DNA"/>
</dbReference>
<protein>
    <submittedName>
        <fullName evidence="6">LysR family transcriptional regulator</fullName>
    </submittedName>
</protein>
<dbReference type="SUPFAM" id="SSF46785">
    <property type="entry name" value="Winged helix' DNA-binding domain"/>
    <property type="match status" value="1"/>
</dbReference>
<dbReference type="PANTHER" id="PTHR30427:SF1">
    <property type="entry name" value="TRANSCRIPTIONAL ACTIVATOR PROTEIN LYSR"/>
    <property type="match status" value="1"/>
</dbReference>
<feature type="domain" description="HTH lysR-type" evidence="5">
    <location>
        <begin position="1"/>
        <end position="58"/>
    </location>
</feature>
<evidence type="ECO:0000256" key="3">
    <source>
        <dbReference type="ARBA" id="ARBA00023125"/>
    </source>
</evidence>
<dbReference type="Gene3D" id="1.10.10.10">
    <property type="entry name" value="Winged helix-like DNA-binding domain superfamily/Winged helix DNA-binding domain"/>
    <property type="match status" value="1"/>
</dbReference>
<dbReference type="PROSITE" id="PS50931">
    <property type="entry name" value="HTH_LYSR"/>
    <property type="match status" value="1"/>
</dbReference>
<evidence type="ECO:0000313" key="6">
    <source>
        <dbReference type="EMBL" id="MDH1180383.1"/>
    </source>
</evidence>
<evidence type="ECO:0000313" key="7">
    <source>
        <dbReference type="Proteomes" id="UP001158644"/>
    </source>
</evidence>
<proteinExistence type="inferred from homology"/>
<dbReference type="InterPro" id="IPR036388">
    <property type="entry name" value="WH-like_DNA-bd_sf"/>
</dbReference>
<comment type="caution">
    <text evidence="6">The sequence shown here is derived from an EMBL/GenBank/DDBJ whole genome shotgun (WGS) entry which is preliminary data.</text>
</comment>
<keyword evidence="3" id="KW-0238">DNA-binding</keyword>
<accession>A0ABD4YYX5</accession>
<keyword evidence="2" id="KW-0805">Transcription regulation</keyword>
<comment type="similarity">
    <text evidence="1">Belongs to the LysR transcriptional regulatory family.</text>
</comment>
<dbReference type="GO" id="GO:0003677">
    <property type="term" value="F:DNA binding"/>
    <property type="evidence" value="ECO:0007669"/>
    <property type="project" value="UniProtKB-KW"/>
</dbReference>
<dbReference type="InterPro" id="IPR005119">
    <property type="entry name" value="LysR_subst-bd"/>
</dbReference>
<organism evidence="6 7">
    <name type="scientific">Achromobacter mucicolens</name>
    <dbReference type="NCBI Taxonomy" id="1389922"/>
    <lineage>
        <taxon>Bacteria</taxon>
        <taxon>Pseudomonadati</taxon>
        <taxon>Pseudomonadota</taxon>
        <taxon>Betaproteobacteria</taxon>
        <taxon>Burkholderiales</taxon>
        <taxon>Alcaligenaceae</taxon>
        <taxon>Achromobacter</taxon>
    </lineage>
</organism>